<accession>A0A852RSP8</accession>
<proteinExistence type="predicted"/>
<name>A0A852RSP8_9ACTN</name>
<protein>
    <submittedName>
        <fullName evidence="2">Uncharacterized protein</fullName>
    </submittedName>
</protein>
<dbReference type="AlphaFoldDB" id="A0A852RSP8"/>
<feature type="chain" id="PRO_5032926656" evidence="1">
    <location>
        <begin position="32"/>
        <end position="745"/>
    </location>
</feature>
<dbReference type="EMBL" id="JACCBF010000001">
    <property type="protein sequence ID" value="NYD33548.1"/>
    <property type="molecule type" value="Genomic_DNA"/>
</dbReference>
<evidence type="ECO:0000313" key="3">
    <source>
        <dbReference type="Proteomes" id="UP000582231"/>
    </source>
</evidence>
<gene>
    <name evidence="2" type="ORF">BJ958_005094</name>
</gene>
<evidence type="ECO:0000313" key="2">
    <source>
        <dbReference type="EMBL" id="NYD33548.1"/>
    </source>
</evidence>
<dbReference type="RefSeq" id="WP_179729572.1">
    <property type="nucleotide sequence ID" value="NZ_BAABEF010000001.1"/>
</dbReference>
<feature type="signal peptide" evidence="1">
    <location>
        <begin position="1"/>
        <end position="31"/>
    </location>
</feature>
<organism evidence="2 3">
    <name type="scientific">Nocardioides kongjuensis</name>
    <dbReference type="NCBI Taxonomy" id="349522"/>
    <lineage>
        <taxon>Bacteria</taxon>
        <taxon>Bacillati</taxon>
        <taxon>Actinomycetota</taxon>
        <taxon>Actinomycetes</taxon>
        <taxon>Propionibacteriales</taxon>
        <taxon>Nocardioidaceae</taxon>
        <taxon>Nocardioides</taxon>
    </lineage>
</organism>
<evidence type="ECO:0000256" key="1">
    <source>
        <dbReference type="SAM" id="SignalP"/>
    </source>
</evidence>
<sequence>MARLRAWALGTAGVLVGSLLAVLGTAGSAGAAAAPCTGAVPPGLTRFVWDGSTGNGRWDTATNWTVEGVADNDGKPNYFGTPASDDSTTGYVCIPSGSGTISLDGTVNVHVIAFVVGSDTTLDATGNARIWVYGHTDPAKDFDSSIAATARVSLRNATLGGPGAIDVAGTVEWGRAGSGVSTLDNDLCAFLQGMGQAVQACSGIAVSGVLSVQSGGLLEVGGRGVNLFDGYSVDVQSGGRLRISGSGYVAADRDTAITIESGGTLELAGDASVFEGKTNNPLDTDLAALTNNGTVVKSAGTGASALNVDYTGSGKVDVRTGGLSIAGTAPITGDLRAGARLGTASCGDPGPASDAARPCLPATSAKDPQVAVLSPQQAVSGVVLQEGAVPAANGDLQPAVSIAAPAVPSTLYLELQDSRPAAELTVFRSRPGLQQRIPLCGAGGTLPAGVSACIVGRRGSGGRSQLEVVTTDPSGLWSLRPSAVDFVRLVDPLVGAREGCAVSQPSYPFVAREQVRLLQGGGYALYFSATETAATAGAPVLTGVAGPGVTQVPIPVTGNGWVAVVATGVNGQPESTGSFRVVATPAVSFRKRSRAAVAGRPFVIEGRVKPKGRRTVDLYAVRVTGSSGILARTKVHVRTDRKGRFRVVHRPSRAGRWVYAVQVRGKGALSTAMSRQAVRVSVRAPAPAPAPTVVRNVRAAETTTTAPSAPSPGAEPPVDPLDLIGPFYPGRVQRAAAACRFQVAR</sequence>
<reference evidence="2 3" key="1">
    <citation type="submission" date="2020-07" db="EMBL/GenBank/DDBJ databases">
        <title>Sequencing the genomes of 1000 actinobacteria strains.</title>
        <authorList>
            <person name="Klenk H.-P."/>
        </authorList>
    </citation>
    <scope>NUCLEOTIDE SEQUENCE [LARGE SCALE GENOMIC DNA]</scope>
    <source>
        <strain evidence="2 3">DSM 19082</strain>
    </source>
</reference>
<keyword evidence="1" id="KW-0732">Signal</keyword>
<dbReference type="Proteomes" id="UP000582231">
    <property type="component" value="Unassembled WGS sequence"/>
</dbReference>
<comment type="caution">
    <text evidence="2">The sequence shown here is derived from an EMBL/GenBank/DDBJ whole genome shotgun (WGS) entry which is preliminary data.</text>
</comment>
<keyword evidence="3" id="KW-1185">Reference proteome</keyword>